<evidence type="ECO:0000256" key="1">
    <source>
        <dbReference type="ARBA" id="ARBA00001974"/>
    </source>
</evidence>
<dbReference type="GO" id="GO:0005829">
    <property type="term" value="C:cytosol"/>
    <property type="evidence" value="ECO:0007669"/>
    <property type="project" value="TreeGrafter"/>
</dbReference>
<dbReference type="InParanoid" id="A0A286UV36"/>
<dbReference type="NCBIfam" id="TIGR01421">
    <property type="entry name" value="gluta_reduc_1"/>
    <property type="match status" value="1"/>
</dbReference>
<sequence length="1029" mass="112016">MQLASKGPGLFGARTGIGNQIRSVHLHVPRPPPPPAPAGTTNATSAGSSSSSNFTGRLVQTTRTAFTRFFGHLTTPGFSHPVAGYHSSARAGGRLSSRVNATVRPGTIHQGLSPGARHTLGSTSRGPFLPRASPASKPGIYQVGLGTARNFSTARPLFQNLVQNVPIAGRAMYEADWDLEKKLLKEKKMRVSKQAKGKENAAMRPPSSLATLPKKEKKEKNETVEELEKYFPEQPVSGAQDVTTVLIIPLAPTPTARVPLSRAENNEVYRNGGPRLLNPSELEANGYAYSVHALRLSSLFSRLDASKVWERGVKSSAHGDPRGLCTVLRVEFVGWTEVMVKDLLGDAGRGWCKVVELREDNSNTCDRVEEDTLSPAGLSSSLSSPSSPFSMSRSLSSDMVDPSHSVILPTLDFSNSLLDQHQSINSEGRTMFSPPISNPVSPVLSASELGYEPSEFNIEDHFSSDESLDLDLDSEMDLDVDAFSDDAFSEMGSHWSGSDGWSEVGDDHSAGVNTITNTNERPFSTEFAERANSMASFLVAISRSSVHLYQYQHRPVARLAQTLRTFTLSSHTNMPPVTKPSDSEYDFVVIGGGSGGFGAARRAASYGKKVAIIEQTDHLGGTCVNVGCVPKKLMWHAADIAEKARHAVSYQFNTEGKPVFNWGEFKVKRDAYIRRLNGIYDRNLQRDNVEEHRGHASLVSPSVVRVARPDGTSYDLRAKHVCIAVGGRPTVPSDEKIPGASLGIDSDGFFDLTEQPKRVAVVGAGYIAVELAGIFHALGSETHLLIRHENVLRTFDPTIQETLTGWMEHTGVKIHKKTQITKVEKTKGSDGPLTLTTDTGKAIEVDTLLWAIGRHSVTENIGLKEVGVQTRENGDIVVDEYQNTNVPNVYAVGDAQGKWHLTPVAIAAGRRLANRLFGPDESMRGDKLVYENIPTAREKYGDEQVKIYKSSFRALYFGMLDEEHKEPSVHKLVCVGPEEKVVGVHIIGMGSDEIMQGFGVAVKMGARKRDLDDTVAIHPTSAEELVTLR</sequence>
<gene>
    <name evidence="13" type="ORF">PNOK_0043000</name>
</gene>
<evidence type="ECO:0000256" key="10">
    <source>
        <dbReference type="SAM" id="MobiDB-lite"/>
    </source>
</evidence>
<evidence type="ECO:0000313" key="14">
    <source>
        <dbReference type="Proteomes" id="UP000217199"/>
    </source>
</evidence>
<comment type="cofactor">
    <cofactor evidence="1 9">
        <name>FAD</name>
        <dbReference type="ChEBI" id="CHEBI:57692"/>
    </cofactor>
</comment>
<evidence type="ECO:0000256" key="2">
    <source>
        <dbReference type="ARBA" id="ARBA00007532"/>
    </source>
</evidence>
<feature type="region of interest" description="Disordered" evidence="10">
    <location>
        <begin position="363"/>
        <end position="395"/>
    </location>
</feature>
<dbReference type="EMBL" id="NBII01000001">
    <property type="protein sequence ID" value="PAV23362.1"/>
    <property type="molecule type" value="Genomic_DNA"/>
</dbReference>
<evidence type="ECO:0000256" key="5">
    <source>
        <dbReference type="ARBA" id="ARBA00023002"/>
    </source>
</evidence>
<dbReference type="EC" id="1.8.1.7" evidence="9"/>
<keyword evidence="14" id="KW-1185">Reference proteome</keyword>
<dbReference type="PRINTS" id="PR00411">
    <property type="entry name" value="PNDRDTASEI"/>
</dbReference>
<reference evidence="13 14" key="1">
    <citation type="journal article" date="2017" name="Mol. Ecol.">
        <title>Comparative and population genomic landscape of Phellinus noxius: A hypervariable fungus causing root rot in trees.</title>
        <authorList>
            <person name="Chung C.L."/>
            <person name="Lee T.J."/>
            <person name="Akiba M."/>
            <person name="Lee H.H."/>
            <person name="Kuo T.H."/>
            <person name="Liu D."/>
            <person name="Ke H.M."/>
            <person name="Yokoi T."/>
            <person name="Roa M.B."/>
            <person name="Lu M.J."/>
            <person name="Chang Y.Y."/>
            <person name="Ann P.J."/>
            <person name="Tsai J.N."/>
            <person name="Chen C.Y."/>
            <person name="Tzean S.S."/>
            <person name="Ota Y."/>
            <person name="Hattori T."/>
            <person name="Sahashi N."/>
            <person name="Liou R.F."/>
            <person name="Kikuchi T."/>
            <person name="Tsai I.J."/>
        </authorList>
    </citation>
    <scope>NUCLEOTIDE SEQUENCE [LARGE SCALE GENOMIC DNA]</scope>
    <source>
        <strain evidence="13 14">FFPRI411160</strain>
    </source>
</reference>
<dbReference type="FunFam" id="3.50.50.60:FF:000235">
    <property type="entry name" value="Glutathione reductase"/>
    <property type="match status" value="1"/>
</dbReference>
<feature type="region of interest" description="Disordered" evidence="10">
    <location>
        <begin position="105"/>
        <end position="135"/>
    </location>
</feature>
<dbReference type="PROSITE" id="PS00076">
    <property type="entry name" value="PYRIDINE_REDOX_1"/>
    <property type="match status" value="1"/>
</dbReference>
<dbReference type="Gene3D" id="3.50.50.60">
    <property type="entry name" value="FAD/NAD(P)-binding domain"/>
    <property type="match status" value="2"/>
</dbReference>
<dbReference type="InterPro" id="IPR046952">
    <property type="entry name" value="GSHR/TRXR-like"/>
</dbReference>
<protein>
    <recommendedName>
        <fullName evidence="9">Glutathione reductase</fullName>
        <ecNumber evidence="9">1.8.1.7</ecNumber>
    </recommendedName>
</protein>
<keyword evidence="4 8" id="KW-0274">FAD</keyword>
<evidence type="ECO:0000256" key="9">
    <source>
        <dbReference type="RuleBase" id="RU365016"/>
    </source>
</evidence>
<dbReference type="Proteomes" id="UP000217199">
    <property type="component" value="Unassembled WGS sequence"/>
</dbReference>
<evidence type="ECO:0000313" key="13">
    <source>
        <dbReference type="EMBL" id="PAV23362.1"/>
    </source>
</evidence>
<dbReference type="PANTHER" id="PTHR42737:SF2">
    <property type="entry name" value="GLUTATHIONE REDUCTASE"/>
    <property type="match status" value="1"/>
</dbReference>
<dbReference type="AlphaFoldDB" id="A0A286UV36"/>
<feature type="domain" description="Pyridine nucleotide-disulphide oxidoreductase dimerisation" evidence="11">
    <location>
        <begin position="936"/>
        <end position="1028"/>
    </location>
</feature>
<dbReference type="Pfam" id="PF02852">
    <property type="entry name" value="Pyr_redox_dim"/>
    <property type="match status" value="1"/>
</dbReference>
<keyword evidence="7 8" id="KW-0676">Redox-active center</keyword>
<keyword evidence="9" id="KW-0521">NADP</keyword>
<dbReference type="InterPro" id="IPR023753">
    <property type="entry name" value="FAD/NAD-binding_dom"/>
</dbReference>
<comment type="similarity">
    <text evidence="2 8">Belongs to the class-I pyridine nucleotide-disulfide oxidoreductase family.</text>
</comment>
<dbReference type="SUPFAM" id="SSF51905">
    <property type="entry name" value="FAD/NAD(P)-binding domain"/>
    <property type="match status" value="1"/>
</dbReference>
<evidence type="ECO:0000256" key="4">
    <source>
        <dbReference type="ARBA" id="ARBA00022827"/>
    </source>
</evidence>
<dbReference type="GO" id="GO:0050661">
    <property type="term" value="F:NADP binding"/>
    <property type="evidence" value="ECO:0007669"/>
    <property type="project" value="InterPro"/>
</dbReference>
<keyword evidence="6" id="KW-1015">Disulfide bond</keyword>
<evidence type="ECO:0000256" key="6">
    <source>
        <dbReference type="ARBA" id="ARBA00023157"/>
    </source>
</evidence>
<evidence type="ECO:0000256" key="3">
    <source>
        <dbReference type="ARBA" id="ARBA00022630"/>
    </source>
</evidence>
<dbReference type="GO" id="GO:0004362">
    <property type="term" value="F:glutathione-disulfide reductase (NADPH) activity"/>
    <property type="evidence" value="ECO:0007669"/>
    <property type="project" value="UniProtKB-EC"/>
</dbReference>
<dbReference type="InterPro" id="IPR012999">
    <property type="entry name" value="Pyr_OxRdtase_I_AS"/>
</dbReference>
<dbReference type="OrthoDB" id="5956163at2759"/>
<dbReference type="InterPro" id="IPR036188">
    <property type="entry name" value="FAD/NAD-bd_sf"/>
</dbReference>
<keyword evidence="9" id="KW-0963">Cytoplasm</keyword>
<dbReference type="SUPFAM" id="SSF55424">
    <property type="entry name" value="FAD/NAD-linked reductases, dimerisation (C-terminal) domain"/>
    <property type="match status" value="1"/>
</dbReference>
<feature type="domain" description="FAD/NAD(P)-binding" evidence="12">
    <location>
        <begin position="585"/>
        <end position="909"/>
    </location>
</feature>
<dbReference type="InterPro" id="IPR004099">
    <property type="entry name" value="Pyr_nucl-diS_OxRdtase_dimer"/>
</dbReference>
<name>A0A286UV36_9AGAM</name>
<evidence type="ECO:0000256" key="8">
    <source>
        <dbReference type="RuleBase" id="RU003691"/>
    </source>
</evidence>
<dbReference type="GO" id="GO:0045454">
    <property type="term" value="P:cell redox homeostasis"/>
    <property type="evidence" value="ECO:0007669"/>
    <property type="project" value="InterPro"/>
</dbReference>
<accession>A0A286UV36</accession>
<dbReference type="GO" id="GO:0006749">
    <property type="term" value="P:glutathione metabolic process"/>
    <property type="evidence" value="ECO:0007669"/>
    <property type="project" value="InterPro"/>
</dbReference>
<evidence type="ECO:0000259" key="12">
    <source>
        <dbReference type="Pfam" id="PF07992"/>
    </source>
</evidence>
<comment type="function">
    <text evidence="9">Catalyzes the reduction of glutathione disulfide (GSSG) to reduced glutathione (GSH). Constitutes the major mechanism to maintain a high GSH:GSSG ratio in the cytosol.</text>
</comment>
<evidence type="ECO:0000259" key="11">
    <source>
        <dbReference type="Pfam" id="PF02852"/>
    </source>
</evidence>
<dbReference type="GO" id="GO:0005739">
    <property type="term" value="C:mitochondrion"/>
    <property type="evidence" value="ECO:0007669"/>
    <property type="project" value="TreeGrafter"/>
</dbReference>
<organism evidence="13 14">
    <name type="scientific">Pyrrhoderma noxium</name>
    <dbReference type="NCBI Taxonomy" id="2282107"/>
    <lineage>
        <taxon>Eukaryota</taxon>
        <taxon>Fungi</taxon>
        <taxon>Dikarya</taxon>
        <taxon>Basidiomycota</taxon>
        <taxon>Agaricomycotina</taxon>
        <taxon>Agaricomycetes</taxon>
        <taxon>Hymenochaetales</taxon>
        <taxon>Hymenochaetaceae</taxon>
        <taxon>Pyrrhoderma</taxon>
    </lineage>
</organism>
<feature type="region of interest" description="Disordered" evidence="10">
    <location>
        <begin position="25"/>
        <end position="56"/>
    </location>
</feature>
<feature type="compositionally biased region" description="Low complexity" evidence="10">
    <location>
        <begin position="373"/>
        <end position="395"/>
    </location>
</feature>
<dbReference type="Gene3D" id="3.30.390.30">
    <property type="match status" value="1"/>
</dbReference>
<dbReference type="Pfam" id="PF07992">
    <property type="entry name" value="Pyr_redox_2"/>
    <property type="match status" value="1"/>
</dbReference>
<dbReference type="PANTHER" id="PTHR42737">
    <property type="entry name" value="GLUTATHIONE REDUCTASE"/>
    <property type="match status" value="1"/>
</dbReference>
<dbReference type="NCBIfam" id="NF004776">
    <property type="entry name" value="PRK06116.1"/>
    <property type="match status" value="1"/>
</dbReference>
<evidence type="ECO:0000256" key="7">
    <source>
        <dbReference type="ARBA" id="ARBA00023284"/>
    </source>
</evidence>
<dbReference type="GO" id="GO:0034599">
    <property type="term" value="P:cellular response to oxidative stress"/>
    <property type="evidence" value="ECO:0007669"/>
    <property type="project" value="TreeGrafter"/>
</dbReference>
<dbReference type="GO" id="GO:0050660">
    <property type="term" value="F:flavin adenine dinucleotide binding"/>
    <property type="evidence" value="ECO:0007669"/>
    <property type="project" value="InterPro"/>
</dbReference>
<keyword evidence="3 8" id="KW-0285">Flavoprotein</keyword>
<proteinExistence type="inferred from homology"/>
<comment type="catalytic activity">
    <reaction evidence="9">
        <text>2 glutathione + NADP(+) = glutathione disulfide + NADPH + H(+)</text>
        <dbReference type="Rhea" id="RHEA:11740"/>
        <dbReference type="ChEBI" id="CHEBI:15378"/>
        <dbReference type="ChEBI" id="CHEBI:57783"/>
        <dbReference type="ChEBI" id="CHEBI:57925"/>
        <dbReference type="ChEBI" id="CHEBI:58297"/>
        <dbReference type="ChEBI" id="CHEBI:58349"/>
        <dbReference type="EC" id="1.8.1.7"/>
    </reaction>
</comment>
<comment type="caution">
    <text evidence="13">The sequence shown here is derived from an EMBL/GenBank/DDBJ whole genome shotgun (WGS) entry which is preliminary data.</text>
</comment>
<feature type="region of interest" description="Disordered" evidence="10">
    <location>
        <begin position="190"/>
        <end position="221"/>
    </location>
</feature>
<dbReference type="PRINTS" id="PR00368">
    <property type="entry name" value="FADPNR"/>
</dbReference>
<dbReference type="InterPro" id="IPR016156">
    <property type="entry name" value="FAD/NAD-linked_Rdtase_dimer_sf"/>
</dbReference>
<comment type="subcellular location">
    <subcellularLocation>
        <location evidence="9">Cytoplasm</location>
    </subcellularLocation>
</comment>
<dbReference type="InterPro" id="IPR006322">
    <property type="entry name" value="Glutathione_Rdtase_euk/bac"/>
</dbReference>
<keyword evidence="5 8" id="KW-0560">Oxidoreductase</keyword>
<dbReference type="STRING" id="2282107.A0A286UV36"/>
<feature type="compositionally biased region" description="Low complexity" evidence="10">
    <location>
        <begin position="38"/>
        <end position="53"/>
    </location>
</feature>